<protein>
    <recommendedName>
        <fullName evidence="3">Lipoprotein</fullName>
    </recommendedName>
</protein>
<dbReference type="AlphaFoldDB" id="A0A316GMP7"/>
<name>A0A316GMP7_9RHOB</name>
<reference evidence="1 2" key="1">
    <citation type="submission" date="2018-05" db="EMBL/GenBank/DDBJ databases">
        <title>Genomic Encyclopedia of Type Strains, Phase IV (KMG-IV): sequencing the most valuable type-strain genomes for metagenomic binning, comparative biology and taxonomic classification.</title>
        <authorList>
            <person name="Goeker M."/>
        </authorList>
    </citation>
    <scope>NUCLEOTIDE SEQUENCE [LARGE SCALE GENOMIC DNA]</scope>
    <source>
        <strain evidence="1 2">DSM 103371</strain>
    </source>
</reference>
<sequence length="199" mass="20244">MSTRTSSLVLFSALGLTACDAGGIVSRAPTRIVLPDGIVVAGADGWCVDTRSTGASSVTSVVVLGSCAAIGGKAEAASPDVPGVVTVSVTSGGGDAPSPEELEAYFVTERGRAALARDGQPGSVRIVETRRTGSLLFLHARDMSALPGASDDVWKALFDLDGRVVSISLFGLEDRPIARDEGLSTLAAQVDELKAANDG</sequence>
<comment type="caution">
    <text evidence="1">The sequence shown here is derived from an EMBL/GenBank/DDBJ whole genome shotgun (WGS) entry which is preliminary data.</text>
</comment>
<dbReference type="RefSeq" id="WP_109759599.1">
    <property type="nucleotide sequence ID" value="NZ_CP034588.1"/>
</dbReference>
<evidence type="ECO:0000313" key="2">
    <source>
        <dbReference type="Proteomes" id="UP000245390"/>
    </source>
</evidence>
<accession>A0A316GMP7</accession>
<evidence type="ECO:0000313" key="1">
    <source>
        <dbReference type="EMBL" id="PWK56177.1"/>
    </source>
</evidence>
<keyword evidence="2" id="KW-1185">Reference proteome</keyword>
<dbReference type="EMBL" id="QGGV01000005">
    <property type="protein sequence ID" value="PWK56177.1"/>
    <property type="molecule type" value="Genomic_DNA"/>
</dbReference>
<dbReference type="KEGG" id="salo:EF888_17400"/>
<gene>
    <name evidence="1" type="ORF">C8D95_105244</name>
</gene>
<organism evidence="1 2">
    <name type="scientific">Silicimonas algicola</name>
    <dbReference type="NCBI Taxonomy" id="1826607"/>
    <lineage>
        <taxon>Bacteria</taxon>
        <taxon>Pseudomonadati</taxon>
        <taxon>Pseudomonadota</taxon>
        <taxon>Alphaproteobacteria</taxon>
        <taxon>Rhodobacterales</taxon>
        <taxon>Paracoccaceae</taxon>
    </lineage>
</organism>
<evidence type="ECO:0008006" key="3">
    <source>
        <dbReference type="Google" id="ProtNLM"/>
    </source>
</evidence>
<dbReference type="Proteomes" id="UP000245390">
    <property type="component" value="Unassembled WGS sequence"/>
</dbReference>
<dbReference type="PROSITE" id="PS51257">
    <property type="entry name" value="PROKAR_LIPOPROTEIN"/>
    <property type="match status" value="1"/>
</dbReference>
<dbReference type="OrthoDB" id="7877343at2"/>
<proteinExistence type="predicted"/>